<evidence type="ECO:0000313" key="12">
    <source>
        <dbReference type="Proteomes" id="UP001283361"/>
    </source>
</evidence>
<dbReference type="EMBL" id="JAWDGP010008052">
    <property type="protein sequence ID" value="KAK3696215.1"/>
    <property type="molecule type" value="Genomic_DNA"/>
</dbReference>
<evidence type="ECO:0000313" key="11">
    <source>
        <dbReference type="EMBL" id="KAK3696215.1"/>
    </source>
</evidence>
<dbReference type="GO" id="GO:0031262">
    <property type="term" value="C:Ndc80 complex"/>
    <property type="evidence" value="ECO:0007669"/>
    <property type="project" value="InterPro"/>
</dbReference>
<keyword evidence="12" id="KW-1185">Reference proteome</keyword>
<evidence type="ECO:0000256" key="8">
    <source>
        <dbReference type="ARBA" id="ARBA00023328"/>
    </source>
</evidence>
<reference evidence="11" key="1">
    <citation type="journal article" date="2023" name="G3 (Bethesda)">
        <title>A reference genome for the long-term kleptoplast-retaining sea slug Elysia crispata morphotype clarki.</title>
        <authorList>
            <person name="Eastman K.E."/>
            <person name="Pendleton A.L."/>
            <person name="Shaikh M.A."/>
            <person name="Suttiyut T."/>
            <person name="Ogas R."/>
            <person name="Tomko P."/>
            <person name="Gavelis G."/>
            <person name="Widhalm J.R."/>
            <person name="Wisecaver J.H."/>
        </authorList>
    </citation>
    <scope>NUCLEOTIDE SEQUENCE</scope>
    <source>
        <strain evidence="11">ECLA1</strain>
    </source>
</reference>
<evidence type="ECO:0000256" key="6">
    <source>
        <dbReference type="ARBA" id="ARBA00023054"/>
    </source>
</evidence>
<dbReference type="Proteomes" id="UP001283361">
    <property type="component" value="Unassembled WGS sequence"/>
</dbReference>
<dbReference type="InterPro" id="IPR005549">
    <property type="entry name" value="Kinetochore_Nuf2_N"/>
</dbReference>
<protein>
    <recommendedName>
        <fullName evidence="10">Kinetochore protein Nuf2 N-terminal domain-containing protein</fullName>
    </recommendedName>
</protein>
<dbReference type="AlphaFoldDB" id="A0AAE0XM49"/>
<keyword evidence="5" id="KW-0498">Mitosis</keyword>
<dbReference type="GO" id="GO:0051301">
    <property type="term" value="P:cell division"/>
    <property type="evidence" value="ECO:0007669"/>
    <property type="project" value="UniProtKB-KW"/>
</dbReference>
<feature type="domain" description="Kinetochore protein Nuf2 N-terminal" evidence="10">
    <location>
        <begin position="28"/>
        <end position="163"/>
    </location>
</feature>
<comment type="subcellular location">
    <subcellularLocation>
        <location evidence="1">Chromosome</location>
        <location evidence="1">Centromere</location>
    </subcellularLocation>
</comment>
<evidence type="ECO:0000259" key="10">
    <source>
        <dbReference type="Pfam" id="PF03800"/>
    </source>
</evidence>
<evidence type="ECO:0000256" key="5">
    <source>
        <dbReference type="ARBA" id="ARBA00022776"/>
    </source>
</evidence>
<evidence type="ECO:0000256" key="3">
    <source>
        <dbReference type="ARBA" id="ARBA00022454"/>
    </source>
</evidence>
<comment type="caution">
    <text evidence="11">The sequence shown here is derived from an EMBL/GenBank/DDBJ whole genome shotgun (WGS) entry which is preliminary data.</text>
</comment>
<sequence>MFTSLGVKQGTDADRNQFKGLLHIYKMNYESPQLLVSEIVTAFKEYDIDVSENDFRTPDPRRWREIYAIMYEALSGIPIESTIQTMLKGVKMNSANPEAFEEAADQIAFTQCLQRVLSGCGYKKFSLKDVLHPGPKGVRRISSVFVNRSRHDTRVIGFLEETAERAQKSLGEYESVLRRNKELNQRHNEGEANYGHRKAELKKLQDDVEDANRIYTELQTASEEEKRCGQELKLKISETESNKAALKLLFEQKNQECEKLSRKIVQSPKKFQVDLERLKNKVIDMKSQLSKEEQILSESRLLLEQTMHKIDAATKAVKLAIEVQSDLDKDLEICAEISGLAEKQIDLQEAINSCHLQEEDLLERFNVRQAQRHTVASHTDLRQQSSLLKIVDYKKFADKLKEDMKAAQNDTSLIKDKMAQVKSKVSEVENRIAEEREDLANEKDRLIIEIVEKLDEISEQNLLNLKMCFGDG</sequence>
<keyword evidence="3" id="KW-0158">Chromosome</keyword>
<dbReference type="Pfam" id="PF03800">
    <property type="entry name" value="Nuf2"/>
    <property type="match status" value="1"/>
</dbReference>
<evidence type="ECO:0000256" key="1">
    <source>
        <dbReference type="ARBA" id="ARBA00004584"/>
    </source>
</evidence>
<dbReference type="InterPro" id="IPR038275">
    <property type="entry name" value="Nuf2_N_sf"/>
</dbReference>
<keyword evidence="7" id="KW-0131">Cell cycle</keyword>
<name>A0AAE0XM49_9GAST</name>
<keyword evidence="6 9" id="KW-0175">Coiled coil</keyword>
<evidence type="ECO:0000256" key="4">
    <source>
        <dbReference type="ARBA" id="ARBA00022618"/>
    </source>
</evidence>
<comment type="similarity">
    <text evidence="2">Belongs to the NUF2 family.</text>
</comment>
<organism evidence="11 12">
    <name type="scientific">Elysia crispata</name>
    <name type="common">lettuce slug</name>
    <dbReference type="NCBI Taxonomy" id="231223"/>
    <lineage>
        <taxon>Eukaryota</taxon>
        <taxon>Metazoa</taxon>
        <taxon>Spiralia</taxon>
        <taxon>Lophotrochozoa</taxon>
        <taxon>Mollusca</taxon>
        <taxon>Gastropoda</taxon>
        <taxon>Heterobranchia</taxon>
        <taxon>Euthyneura</taxon>
        <taxon>Panpulmonata</taxon>
        <taxon>Sacoglossa</taxon>
        <taxon>Placobranchoidea</taxon>
        <taxon>Plakobranchidae</taxon>
        <taxon>Elysia</taxon>
    </lineage>
</organism>
<feature type="coiled-coil region" evidence="9">
    <location>
        <begin position="173"/>
        <end position="295"/>
    </location>
</feature>
<dbReference type="Gene3D" id="1.10.418.60">
    <property type="entry name" value="Ncd80 complex, Nuf2 subunit"/>
    <property type="match status" value="1"/>
</dbReference>
<evidence type="ECO:0000256" key="9">
    <source>
        <dbReference type="SAM" id="Coils"/>
    </source>
</evidence>
<evidence type="ECO:0000256" key="7">
    <source>
        <dbReference type="ARBA" id="ARBA00023306"/>
    </source>
</evidence>
<feature type="coiled-coil region" evidence="9">
    <location>
        <begin position="390"/>
        <end position="456"/>
    </location>
</feature>
<keyword evidence="8" id="KW-0137">Centromere</keyword>
<proteinExistence type="inferred from homology"/>
<keyword evidence="4" id="KW-0132">Cell division</keyword>
<gene>
    <name evidence="11" type="ORF">RRG08_027658</name>
</gene>
<evidence type="ECO:0000256" key="2">
    <source>
        <dbReference type="ARBA" id="ARBA00005498"/>
    </source>
</evidence>
<accession>A0AAE0XM49</accession>